<dbReference type="SUPFAM" id="SSF46938">
    <property type="entry name" value="CRAL/TRIO N-terminal domain"/>
    <property type="match status" value="1"/>
</dbReference>
<dbReference type="PANTHER" id="PTHR10174:SF224">
    <property type="entry name" value="RETINOL-BINDING PROTEIN PINTA"/>
    <property type="match status" value="1"/>
</dbReference>
<dbReference type="GO" id="GO:0016020">
    <property type="term" value="C:membrane"/>
    <property type="evidence" value="ECO:0007669"/>
    <property type="project" value="TreeGrafter"/>
</dbReference>
<dbReference type="InterPro" id="IPR036865">
    <property type="entry name" value="CRAL-TRIO_dom_sf"/>
</dbReference>
<dbReference type="InterPro" id="IPR036273">
    <property type="entry name" value="CRAL/TRIO_N_dom_sf"/>
</dbReference>
<accession>E2BC17</accession>
<dbReference type="OMA" id="DHIINAD"/>
<name>E2BC17_HARSA</name>
<evidence type="ECO:0000313" key="2">
    <source>
        <dbReference type="Proteomes" id="UP000008237"/>
    </source>
</evidence>
<dbReference type="SUPFAM" id="SSF52087">
    <property type="entry name" value="CRAL/TRIO domain"/>
    <property type="match status" value="1"/>
</dbReference>
<dbReference type="PANTHER" id="PTHR10174">
    <property type="entry name" value="ALPHA-TOCOPHEROL TRANSFER PROTEIN-RELATED"/>
    <property type="match status" value="1"/>
</dbReference>
<evidence type="ECO:0000313" key="1">
    <source>
        <dbReference type="EMBL" id="EFN86761.1"/>
    </source>
</evidence>
<protein>
    <submittedName>
        <fullName evidence="1">Uncharacterized protein</fullName>
    </submittedName>
</protein>
<sequence>MKLENITIEEAVEIARGNKKFYEEKFDKFRQWLKQQAHLPQDNRLRITLLTSKLDLEKAKKRLDSQYTLRTLLPEFFANYDPQNDNIALVHKCIYTFMLTDIRIEEDMVNSDILVIDFVYFTLNHMLKYIPSLVKKLDLCLMKVFESGIESICEMISKSNLPADYGGEEPSLEALADMWHSKLLKRREWLLEQEKVKSNESLRTDHIINADELFGVNGIFRKLEID</sequence>
<dbReference type="Proteomes" id="UP000008237">
    <property type="component" value="Unassembled WGS sequence"/>
</dbReference>
<organism evidence="2">
    <name type="scientific">Harpegnathos saltator</name>
    <name type="common">Jerdon's jumping ant</name>
    <dbReference type="NCBI Taxonomy" id="610380"/>
    <lineage>
        <taxon>Eukaryota</taxon>
        <taxon>Metazoa</taxon>
        <taxon>Ecdysozoa</taxon>
        <taxon>Arthropoda</taxon>
        <taxon>Hexapoda</taxon>
        <taxon>Insecta</taxon>
        <taxon>Pterygota</taxon>
        <taxon>Neoptera</taxon>
        <taxon>Endopterygota</taxon>
        <taxon>Hymenoptera</taxon>
        <taxon>Apocrita</taxon>
        <taxon>Aculeata</taxon>
        <taxon>Formicoidea</taxon>
        <taxon>Formicidae</taxon>
        <taxon>Ponerinae</taxon>
        <taxon>Ponerini</taxon>
        <taxon>Harpegnathos</taxon>
    </lineage>
</organism>
<proteinExistence type="predicted"/>
<keyword evidence="2" id="KW-1185">Reference proteome</keyword>
<dbReference type="Gene3D" id="1.20.5.1200">
    <property type="entry name" value="Alpha-tocopherol transfer"/>
    <property type="match status" value="1"/>
</dbReference>
<dbReference type="STRING" id="610380.E2BC17"/>
<dbReference type="AlphaFoldDB" id="E2BC17"/>
<dbReference type="EMBL" id="GL447246">
    <property type="protein sequence ID" value="EFN86761.1"/>
    <property type="molecule type" value="Genomic_DNA"/>
</dbReference>
<reference evidence="1 2" key="1">
    <citation type="journal article" date="2010" name="Science">
        <title>Genomic comparison of the ants Camponotus floridanus and Harpegnathos saltator.</title>
        <authorList>
            <person name="Bonasio R."/>
            <person name="Zhang G."/>
            <person name="Ye C."/>
            <person name="Mutti N.S."/>
            <person name="Fang X."/>
            <person name="Qin N."/>
            <person name="Donahue G."/>
            <person name="Yang P."/>
            <person name="Li Q."/>
            <person name="Li C."/>
            <person name="Zhang P."/>
            <person name="Huang Z."/>
            <person name="Berger S.L."/>
            <person name="Reinberg D."/>
            <person name="Wang J."/>
            <person name="Liebig J."/>
        </authorList>
    </citation>
    <scope>NUCLEOTIDE SEQUENCE [LARGE SCALE GENOMIC DNA]</scope>
    <source>
        <strain evidence="1 2">R22 G/1</strain>
    </source>
</reference>
<dbReference type="GO" id="GO:1902936">
    <property type="term" value="F:phosphatidylinositol bisphosphate binding"/>
    <property type="evidence" value="ECO:0007669"/>
    <property type="project" value="TreeGrafter"/>
</dbReference>
<dbReference type="InParanoid" id="E2BC17"/>
<gene>
    <name evidence="1" type="ORF">EAI_11941</name>
</gene>
<dbReference type="OrthoDB" id="6575879at2759"/>